<protein>
    <submittedName>
        <fullName evidence="3">Dehydrogenase</fullName>
    </submittedName>
</protein>
<proteinExistence type="inferred from homology"/>
<dbReference type="OrthoDB" id="9803333at2"/>
<organism evidence="3 4">
    <name type="scientific">Clostridium intestinale URNW</name>
    <dbReference type="NCBI Taxonomy" id="1294142"/>
    <lineage>
        <taxon>Bacteria</taxon>
        <taxon>Bacillati</taxon>
        <taxon>Bacillota</taxon>
        <taxon>Clostridia</taxon>
        <taxon>Eubacteriales</taxon>
        <taxon>Clostridiaceae</taxon>
        <taxon>Clostridium</taxon>
    </lineage>
</organism>
<dbReference type="PANTHER" id="PTHR44196">
    <property type="entry name" value="DEHYDROGENASE/REDUCTASE SDR FAMILY MEMBER 7B"/>
    <property type="match status" value="1"/>
</dbReference>
<evidence type="ECO:0000256" key="2">
    <source>
        <dbReference type="ARBA" id="ARBA00023002"/>
    </source>
</evidence>
<dbReference type="HOGENOM" id="CLU_010194_2_1_9"/>
<dbReference type="AlphaFoldDB" id="U2NJ16"/>
<dbReference type="InterPro" id="IPR003560">
    <property type="entry name" value="DHB_DH"/>
</dbReference>
<evidence type="ECO:0000313" key="3">
    <source>
        <dbReference type="EMBL" id="ERK29128.1"/>
    </source>
</evidence>
<reference evidence="3 4" key="1">
    <citation type="journal article" date="2013" name="Genome Announc.">
        <title>Draft Genome Sequence of the Hydrogen- and Ethanol-Producing Bacterium Clostridium intestinale Strain URNW.</title>
        <authorList>
            <person name="Lal S."/>
            <person name="Ramachandran U."/>
            <person name="Zhang X."/>
            <person name="Sparling R."/>
            <person name="Levin D.B."/>
        </authorList>
    </citation>
    <scope>NUCLEOTIDE SEQUENCE [LARGE SCALE GENOMIC DNA]</scope>
    <source>
        <strain evidence="3 4">URNW</strain>
    </source>
</reference>
<comment type="caution">
    <text evidence="3">The sequence shown here is derived from an EMBL/GenBank/DDBJ whole genome shotgun (WGS) entry which is preliminary data.</text>
</comment>
<keyword evidence="2" id="KW-0560">Oxidoreductase</keyword>
<dbReference type="Gene3D" id="3.40.50.720">
    <property type="entry name" value="NAD(P)-binding Rossmann-like Domain"/>
    <property type="match status" value="1"/>
</dbReference>
<dbReference type="PANTHER" id="PTHR44196:SF1">
    <property type="entry name" value="DEHYDROGENASE_REDUCTASE SDR FAMILY MEMBER 7B"/>
    <property type="match status" value="1"/>
</dbReference>
<dbReference type="RefSeq" id="WP_021803447.1">
    <property type="nucleotide sequence ID" value="NZ_KI273145.1"/>
</dbReference>
<evidence type="ECO:0000256" key="1">
    <source>
        <dbReference type="ARBA" id="ARBA00006484"/>
    </source>
</evidence>
<dbReference type="PRINTS" id="PR01397">
    <property type="entry name" value="DHBDHDRGNASE"/>
</dbReference>
<dbReference type="STRING" id="1294142.CINTURNW_3498"/>
<keyword evidence="4" id="KW-1185">Reference proteome</keyword>
<dbReference type="eggNOG" id="COG0300">
    <property type="taxonomic scope" value="Bacteria"/>
</dbReference>
<dbReference type="GO" id="GO:0008667">
    <property type="term" value="F:2,3-dihydro-2,3-dihydroxybenzoate dehydrogenase activity"/>
    <property type="evidence" value="ECO:0007669"/>
    <property type="project" value="InterPro"/>
</dbReference>
<dbReference type="EMBL" id="APJA01000022">
    <property type="protein sequence ID" value="ERK29128.1"/>
    <property type="molecule type" value="Genomic_DNA"/>
</dbReference>
<dbReference type="Proteomes" id="UP000016721">
    <property type="component" value="Unassembled WGS sequence"/>
</dbReference>
<dbReference type="CDD" id="cd05233">
    <property type="entry name" value="SDR_c"/>
    <property type="match status" value="1"/>
</dbReference>
<dbReference type="PATRIC" id="fig|1294142.3.peg.3647"/>
<dbReference type="Pfam" id="PF00106">
    <property type="entry name" value="adh_short"/>
    <property type="match status" value="1"/>
</dbReference>
<dbReference type="SUPFAM" id="SSF51735">
    <property type="entry name" value="NAD(P)-binding Rossmann-fold domains"/>
    <property type="match status" value="1"/>
</dbReference>
<dbReference type="GO" id="GO:0019290">
    <property type="term" value="P:siderophore biosynthetic process"/>
    <property type="evidence" value="ECO:0007669"/>
    <property type="project" value="InterPro"/>
</dbReference>
<dbReference type="InterPro" id="IPR036291">
    <property type="entry name" value="NAD(P)-bd_dom_sf"/>
</dbReference>
<comment type="similarity">
    <text evidence="1">Belongs to the short-chain dehydrogenases/reductases (SDR) family.</text>
</comment>
<gene>
    <name evidence="3" type="ORF">CINTURNW_3498</name>
</gene>
<sequence length="273" mass="30490">MKRRFLNKSVIIVGASGGLGESFVKAFSENGARLLIAGRNEDRLNSITENLEGDITKAVIDISDKDSVERFSIFADRWAENIDIIVNVSGYDVRKSLNEHEYEEIKNSFDVNTIGAILLTKAFVPFMKDRDESNIVHIGGFVDGRLAFPYYSVDAASRAALFTFIESINREIKVEGGKTRVTFFCPSAADTKAERPYHLLWKKMGTKVVSAEKVAEALMDTIEKKKLVSSMGGLATIGFAKLNSIFPKVADKLLMNKYSEMIKNYLYGSTRRN</sequence>
<evidence type="ECO:0000313" key="4">
    <source>
        <dbReference type="Proteomes" id="UP000016721"/>
    </source>
</evidence>
<dbReference type="GO" id="GO:0016020">
    <property type="term" value="C:membrane"/>
    <property type="evidence" value="ECO:0007669"/>
    <property type="project" value="TreeGrafter"/>
</dbReference>
<dbReference type="InterPro" id="IPR002347">
    <property type="entry name" value="SDR_fam"/>
</dbReference>
<name>U2NJ16_9CLOT</name>
<accession>U2NJ16</accession>